<keyword evidence="4" id="KW-0808">Transferase</keyword>
<dbReference type="GO" id="GO:0016757">
    <property type="term" value="F:glycosyltransferase activity"/>
    <property type="evidence" value="ECO:0007669"/>
    <property type="project" value="UniProtKB-KW"/>
</dbReference>
<dbReference type="SUPFAM" id="SSF53448">
    <property type="entry name" value="Nucleotide-diphospho-sugar transferases"/>
    <property type="match status" value="1"/>
</dbReference>
<dbReference type="InterPro" id="IPR029044">
    <property type="entry name" value="Nucleotide-diphossugar_trans"/>
</dbReference>
<dbReference type="AlphaFoldDB" id="A0A1G2GT62"/>
<organism evidence="8 9">
    <name type="scientific">Candidatus Ryanbacteria bacterium RIFCSPLOWO2_01_FULL_48_26</name>
    <dbReference type="NCBI Taxonomy" id="1802126"/>
    <lineage>
        <taxon>Bacteria</taxon>
        <taxon>Candidatus Ryaniibacteriota</taxon>
    </lineage>
</organism>
<keyword evidence="6" id="KW-1133">Transmembrane helix</keyword>
<dbReference type="PANTHER" id="PTHR43646">
    <property type="entry name" value="GLYCOSYLTRANSFERASE"/>
    <property type="match status" value="1"/>
</dbReference>
<comment type="caution">
    <text evidence="8">The sequence shown here is derived from an EMBL/GenBank/DDBJ whole genome shotgun (WGS) entry which is preliminary data.</text>
</comment>
<dbReference type="STRING" id="1802126.A3B25_02060"/>
<dbReference type="CDD" id="cd06423">
    <property type="entry name" value="CESA_like"/>
    <property type="match status" value="1"/>
</dbReference>
<keyword evidence="2" id="KW-1003">Cell membrane</keyword>
<evidence type="ECO:0000256" key="4">
    <source>
        <dbReference type="ARBA" id="ARBA00022679"/>
    </source>
</evidence>
<dbReference type="EMBL" id="MHNW01000020">
    <property type="protein sequence ID" value="OGZ53382.1"/>
    <property type="molecule type" value="Genomic_DNA"/>
</dbReference>
<evidence type="ECO:0000256" key="1">
    <source>
        <dbReference type="ARBA" id="ARBA00004236"/>
    </source>
</evidence>
<evidence type="ECO:0000256" key="6">
    <source>
        <dbReference type="SAM" id="Phobius"/>
    </source>
</evidence>
<evidence type="ECO:0000256" key="3">
    <source>
        <dbReference type="ARBA" id="ARBA00022676"/>
    </source>
</evidence>
<keyword evidence="6" id="KW-0812">Transmembrane</keyword>
<gene>
    <name evidence="8" type="ORF">A3B25_02060</name>
</gene>
<feature type="domain" description="Glycosyltransferase 2-like" evidence="7">
    <location>
        <begin position="4"/>
        <end position="170"/>
    </location>
</feature>
<feature type="transmembrane region" description="Helical" evidence="6">
    <location>
        <begin position="132"/>
        <end position="154"/>
    </location>
</feature>
<evidence type="ECO:0000256" key="2">
    <source>
        <dbReference type="ARBA" id="ARBA00022475"/>
    </source>
</evidence>
<evidence type="ECO:0000313" key="8">
    <source>
        <dbReference type="EMBL" id="OGZ53382.1"/>
    </source>
</evidence>
<accession>A0A1G2GT62</accession>
<dbReference type="InterPro" id="IPR001173">
    <property type="entry name" value="Glyco_trans_2-like"/>
</dbReference>
<dbReference type="PANTHER" id="PTHR43646:SF2">
    <property type="entry name" value="GLYCOSYLTRANSFERASE 2-LIKE DOMAIN-CONTAINING PROTEIN"/>
    <property type="match status" value="1"/>
</dbReference>
<evidence type="ECO:0000313" key="9">
    <source>
        <dbReference type="Proteomes" id="UP000179106"/>
    </source>
</evidence>
<dbReference type="Proteomes" id="UP000179106">
    <property type="component" value="Unassembled WGS sequence"/>
</dbReference>
<evidence type="ECO:0000256" key="5">
    <source>
        <dbReference type="ARBA" id="ARBA00023136"/>
    </source>
</evidence>
<dbReference type="GO" id="GO:0005886">
    <property type="term" value="C:plasma membrane"/>
    <property type="evidence" value="ECO:0007669"/>
    <property type="project" value="UniProtKB-SubCell"/>
</dbReference>
<name>A0A1G2GT62_9BACT</name>
<evidence type="ECO:0000259" key="7">
    <source>
        <dbReference type="Pfam" id="PF00535"/>
    </source>
</evidence>
<protein>
    <recommendedName>
        <fullName evidence="7">Glycosyltransferase 2-like domain-containing protein</fullName>
    </recommendedName>
</protein>
<proteinExistence type="predicted"/>
<keyword evidence="5 6" id="KW-0472">Membrane</keyword>
<dbReference type="Pfam" id="PF00535">
    <property type="entry name" value="Glycos_transf_2"/>
    <property type="match status" value="1"/>
</dbReference>
<sequence length="260" mass="29598">MKISFVIPAHNEEMYIGDCLDSIEREIQNAPCPVEIIVVDNASSDKTGEVARSHPDVTVVDEPHKGIVWARKAGFLASTGDIIANVDADSRLTKNWLKKVAEEFSNDPDLVALSGPFILYDLPPLRRLLVRFWYWMVFISQGIIKFFFGSGAFLQGGNYVLRRNALEKIGGYDTNIQFYGEDSDIGRRIIKTGKVKFTFKLPMYSSARRLKEEGTVTTAFRYVINYFWILIFKKPFHMKSNDIRHESKTSDTSAPKNITK</sequence>
<keyword evidence="3" id="KW-0328">Glycosyltransferase</keyword>
<reference evidence="8 9" key="1">
    <citation type="journal article" date="2016" name="Nat. Commun.">
        <title>Thousands of microbial genomes shed light on interconnected biogeochemical processes in an aquifer system.</title>
        <authorList>
            <person name="Anantharaman K."/>
            <person name="Brown C.T."/>
            <person name="Hug L.A."/>
            <person name="Sharon I."/>
            <person name="Castelle C.J."/>
            <person name="Probst A.J."/>
            <person name="Thomas B.C."/>
            <person name="Singh A."/>
            <person name="Wilkins M.J."/>
            <person name="Karaoz U."/>
            <person name="Brodie E.L."/>
            <person name="Williams K.H."/>
            <person name="Hubbard S.S."/>
            <person name="Banfield J.F."/>
        </authorList>
    </citation>
    <scope>NUCLEOTIDE SEQUENCE [LARGE SCALE GENOMIC DNA]</scope>
</reference>
<dbReference type="Gene3D" id="3.90.550.10">
    <property type="entry name" value="Spore Coat Polysaccharide Biosynthesis Protein SpsA, Chain A"/>
    <property type="match status" value="1"/>
</dbReference>
<comment type="subcellular location">
    <subcellularLocation>
        <location evidence="1">Cell membrane</location>
    </subcellularLocation>
</comment>